<keyword evidence="2" id="KW-1185">Reference proteome</keyword>
<dbReference type="Proteomes" id="UP000092993">
    <property type="component" value="Unassembled WGS sequence"/>
</dbReference>
<organism evidence="1 2">
    <name type="scientific">Grifola frondosa</name>
    <name type="common">Maitake</name>
    <name type="synonym">Polyporus frondosus</name>
    <dbReference type="NCBI Taxonomy" id="5627"/>
    <lineage>
        <taxon>Eukaryota</taxon>
        <taxon>Fungi</taxon>
        <taxon>Dikarya</taxon>
        <taxon>Basidiomycota</taxon>
        <taxon>Agaricomycotina</taxon>
        <taxon>Agaricomycetes</taxon>
        <taxon>Polyporales</taxon>
        <taxon>Grifolaceae</taxon>
        <taxon>Grifola</taxon>
    </lineage>
</organism>
<dbReference type="OMA" id="EATHIGC"/>
<evidence type="ECO:0000313" key="2">
    <source>
        <dbReference type="Proteomes" id="UP000092993"/>
    </source>
</evidence>
<dbReference type="AlphaFoldDB" id="A0A1C7LPK0"/>
<dbReference type="OrthoDB" id="2803358at2759"/>
<sequence length="137" mass="15818">MRSRRIQRHYHPLTLRSRFSPERLYTPPPSTVRTLFGAEDICCVNPFHSTLMASDPAIGNRAESRIQKPSGEVTRLSQEGYNLRNVLGWECDLYDEVQSTLHRLAAEHLNLDSTFTKQNAKNVETVFTLMRARHVYT</sequence>
<name>A0A1C7LPK0_GRIFR</name>
<comment type="caution">
    <text evidence="1">The sequence shown here is derived from an EMBL/GenBank/DDBJ whole genome shotgun (WGS) entry which is preliminary data.</text>
</comment>
<protein>
    <submittedName>
        <fullName evidence="1">Uncharacterized protein</fullName>
    </submittedName>
</protein>
<evidence type="ECO:0000313" key="1">
    <source>
        <dbReference type="EMBL" id="OBZ65917.1"/>
    </source>
</evidence>
<reference evidence="1 2" key="1">
    <citation type="submission" date="2016-03" db="EMBL/GenBank/DDBJ databases">
        <title>Whole genome sequencing of Grifola frondosa 9006-11.</title>
        <authorList>
            <person name="Min B."/>
            <person name="Park H."/>
            <person name="Kim J.-G."/>
            <person name="Cho H."/>
            <person name="Oh Y.-L."/>
            <person name="Kong W.-S."/>
            <person name="Choi I.-G."/>
        </authorList>
    </citation>
    <scope>NUCLEOTIDE SEQUENCE [LARGE SCALE GENOMIC DNA]</scope>
    <source>
        <strain evidence="1 2">9006-11</strain>
    </source>
</reference>
<gene>
    <name evidence="1" type="ORF">A0H81_14171</name>
</gene>
<dbReference type="EMBL" id="LUGG01000038">
    <property type="protein sequence ID" value="OBZ65917.1"/>
    <property type="molecule type" value="Genomic_DNA"/>
</dbReference>
<proteinExistence type="predicted"/>
<accession>A0A1C7LPK0</accession>